<reference evidence="2" key="1">
    <citation type="submission" date="2017-02" db="UniProtKB">
        <authorList>
            <consortium name="WormBaseParasite"/>
        </authorList>
    </citation>
    <scope>IDENTIFICATION</scope>
</reference>
<protein>
    <submittedName>
        <fullName evidence="2">Astacin domain-containing protein</fullName>
    </submittedName>
</protein>
<dbReference type="WBParaSite" id="SPAL_0001348400.1">
    <property type="protein sequence ID" value="SPAL_0001348400.1"/>
    <property type="gene ID" value="SPAL_0001348400"/>
</dbReference>
<dbReference type="AlphaFoldDB" id="A0A0N5C6B3"/>
<evidence type="ECO:0000313" key="1">
    <source>
        <dbReference type="Proteomes" id="UP000046392"/>
    </source>
</evidence>
<dbReference type="Proteomes" id="UP000046392">
    <property type="component" value="Unplaced"/>
</dbReference>
<organism evidence="1 2">
    <name type="scientific">Strongyloides papillosus</name>
    <name type="common">Intestinal threadworm</name>
    <dbReference type="NCBI Taxonomy" id="174720"/>
    <lineage>
        <taxon>Eukaryota</taxon>
        <taxon>Metazoa</taxon>
        <taxon>Ecdysozoa</taxon>
        <taxon>Nematoda</taxon>
        <taxon>Chromadorea</taxon>
        <taxon>Rhabditida</taxon>
        <taxon>Tylenchina</taxon>
        <taxon>Panagrolaimomorpha</taxon>
        <taxon>Strongyloidoidea</taxon>
        <taxon>Strongyloididae</taxon>
        <taxon>Strongyloides</taxon>
    </lineage>
</organism>
<name>A0A0N5C6B3_STREA</name>
<proteinExistence type="predicted"/>
<keyword evidence="1" id="KW-1185">Reference proteome</keyword>
<evidence type="ECO:0000313" key="2">
    <source>
        <dbReference type="WBParaSite" id="SPAL_0001348400.1"/>
    </source>
</evidence>
<sequence>MKRIRERMDNLYKTVYYEYRLKGKKGNWAKKSSDCLVLRVEVKKGEKNPNCRIVSNSGSDGQCTSEFDSKGFFITDDDENKDLCTKNLNSFDYYKYNFNITRMKRIRERMDNLYKTVYYEYRLKGKKGNWAKKNSDCLVLRFQVEKGKKNPNCRIVSTSPYNGKC</sequence>
<accession>A0A0N5C6B3</accession>